<dbReference type="AlphaFoldDB" id="A0A8H4AHF8"/>
<evidence type="ECO:0000313" key="1">
    <source>
        <dbReference type="EMBL" id="KAF0496172.1"/>
    </source>
</evidence>
<name>A0A8H4AHF8_GIGMA</name>
<gene>
    <name evidence="1" type="ORF">F8M41_021071</name>
</gene>
<dbReference type="EMBL" id="WTPW01000602">
    <property type="protein sequence ID" value="KAF0496172.1"/>
    <property type="molecule type" value="Genomic_DNA"/>
</dbReference>
<accession>A0A8H4AHF8</accession>
<reference evidence="1 2" key="1">
    <citation type="journal article" date="2019" name="Environ. Microbiol.">
        <title>At the nexus of three kingdoms: the genome of the mycorrhizal fungus Gigaspora margarita provides insights into plant, endobacterial and fungal interactions.</title>
        <authorList>
            <person name="Venice F."/>
            <person name="Ghignone S."/>
            <person name="Salvioli di Fossalunga A."/>
            <person name="Amselem J."/>
            <person name="Novero M."/>
            <person name="Xianan X."/>
            <person name="Sedzielewska Toro K."/>
            <person name="Morin E."/>
            <person name="Lipzen A."/>
            <person name="Grigoriev I.V."/>
            <person name="Henrissat B."/>
            <person name="Martin F.M."/>
            <person name="Bonfante P."/>
        </authorList>
    </citation>
    <scope>NUCLEOTIDE SEQUENCE [LARGE SCALE GENOMIC DNA]</scope>
    <source>
        <strain evidence="1 2">BEG34</strain>
    </source>
</reference>
<sequence>MEKKTDSESDLCSTSESLASSVTTICDTLSMDTFDLKKYRDLWWCQGNLHPKAEWEKAKLPYVLAENVTIDKYEERTDRFNVHGFWEWSAKLEKNGIFLGDVTIYELPTLAHEACICAFSKLFVKQCAPVDNTDAEIYGVAATRTRAKNFGKEADGSFRPKKSAVDLPNGSDGLTRSWPNIVLEVATSESISHVKDKARNYWLHGNRVHDVIIVKLYYDDNKNQRRMRAMHYCVSGPSVQQKLKPKNKFEFGIHDANGKPLNYDEGTCVIKIPLDCLYHDVEPPIQVPRSTLPDPIILDFFYVRRAILNTHNL</sequence>
<dbReference type="OrthoDB" id="2394456at2759"/>
<protein>
    <recommendedName>
        <fullName evidence="3">Restriction endonuclease domain-containing protein</fullName>
    </recommendedName>
</protein>
<evidence type="ECO:0000313" key="2">
    <source>
        <dbReference type="Proteomes" id="UP000439903"/>
    </source>
</evidence>
<organism evidence="1 2">
    <name type="scientific">Gigaspora margarita</name>
    <dbReference type="NCBI Taxonomy" id="4874"/>
    <lineage>
        <taxon>Eukaryota</taxon>
        <taxon>Fungi</taxon>
        <taxon>Fungi incertae sedis</taxon>
        <taxon>Mucoromycota</taxon>
        <taxon>Glomeromycotina</taxon>
        <taxon>Glomeromycetes</taxon>
        <taxon>Diversisporales</taxon>
        <taxon>Gigasporaceae</taxon>
        <taxon>Gigaspora</taxon>
    </lineage>
</organism>
<evidence type="ECO:0008006" key="3">
    <source>
        <dbReference type="Google" id="ProtNLM"/>
    </source>
</evidence>
<dbReference type="Proteomes" id="UP000439903">
    <property type="component" value="Unassembled WGS sequence"/>
</dbReference>
<comment type="caution">
    <text evidence="1">The sequence shown here is derived from an EMBL/GenBank/DDBJ whole genome shotgun (WGS) entry which is preliminary data.</text>
</comment>
<proteinExistence type="predicted"/>
<keyword evidence="2" id="KW-1185">Reference proteome</keyword>